<dbReference type="AlphaFoldDB" id="A0A366XZ15"/>
<dbReference type="Proteomes" id="UP000253314">
    <property type="component" value="Unassembled WGS sequence"/>
</dbReference>
<accession>A0A366XZ15</accession>
<dbReference type="EMBL" id="QOCW01000012">
    <property type="protein sequence ID" value="RBW69171.1"/>
    <property type="molecule type" value="Genomic_DNA"/>
</dbReference>
<evidence type="ECO:0000313" key="2">
    <source>
        <dbReference type="EMBL" id="RBW69171.1"/>
    </source>
</evidence>
<dbReference type="InterPro" id="IPR028939">
    <property type="entry name" value="P5C_Rdtase_cat_N"/>
</dbReference>
<reference evidence="2 3" key="1">
    <citation type="submission" date="2018-07" db="EMBL/GenBank/DDBJ databases">
        <title>Lottiidibacillus patelloidae gen. nov., sp. nov., isolated from the intestinal tract of a marine limpet and the reclassification of B. taeanensis BH030017T, B. algicola KMM 3737T and B. hwajinpoensis SW-72T as genus Lottiidibacillus.</title>
        <authorList>
            <person name="Liu R."/>
            <person name="Huang Z."/>
        </authorList>
    </citation>
    <scope>NUCLEOTIDE SEQUENCE [LARGE SCALE GENOMIC DNA]</scope>
    <source>
        <strain evidence="2 3">BH030017</strain>
    </source>
</reference>
<sequence length="229" mass="25772">MEMIGMEKWGIIGIGKLGTALAAQVQSQKIGVYHPNYEKAESFTKNYPHTYALRKSELEKIDYLILSLPAQQISLFLKETNHLLKSTVLINMATSLKTNDLHLQFPNLTIISMKFIGHSNALRLYGNGLFVTAKQKAAHHVLRFFEEIGTVLDADESLVFEVNKTATTYAVEAAVEIEKNLQKQGYEDVLITTALQSMVPEVIRSYVQGTLGHFAQNIVKEIKQKDKLF</sequence>
<dbReference type="InterPro" id="IPR036291">
    <property type="entry name" value="NAD(P)-bd_dom_sf"/>
</dbReference>
<proteinExistence type="predicted"/>
<evidence type="ECO:0000259" key="1">
    <source>
        <dbReference type="Pfam" id="PF03807"/>
    </source>
</evidence>
<dbReference type="Gene3D" id="3.40.50.720">
    <property type="entry name" value="NAD(P)-binding Rossmann-like Domain"/>
    <property type="match status" value="1"/>
</dbReference>
<feature type="domain" description="Pyrroline-5-carboxylate reductase catalytic N-terminal" evidence="1">
    <location>
        <begin position="9"/>
        <end position="93"/>
    </location>
</feature>
<dbReference type="OrthoDB" id="2913275at2"/>
<keyword evidence="3" id="KW-1185">Reference proteome</keyword>
<name>A0A366XZ15_9BACI</name>
<comment type="caution">
    <text evidence="2">The sequence shown here is derived from an EMBL/GenBank/DDBJ whole genome shotgun (WGS) entry which is preliminary data.</text>
</comment>
<protein>
    <recommendedName>
        <fullName evidence="1">Pyrroline-5-carboxylate reductase catalytic N-terminal domain-containing protein</fullName>
    </recommendedName>
</protein>
<evidence type="ECO:0000313" key="3">
    <source>
        <dbReference type="Proteomes" id="UP000253314"/>
    </source>
</evidence>
<dbReference type="SUPFAM" id="SSF51735">
    <property type="entry name" value="NAD(P)-binding Rossmann-fold domains"/>
    <property type="match status" value="1"/>
</dbReference>
<dbReference type="Pfam" id="PF03807">
    <property type="entry name" value="F420_oxidored"/>
    <property type="match status" value="1"/>
</dbReference>
<organism evidence="2 3">
    <name type="scientific">Bacillus taeanensis</name>
    <dbReference type="NCBI Taxonomy" id="273032"/>
    <lineage>
        <taxon>Bacteria</taxon>
        <taxon>Bacillati</taxon>
        <taxon>Bacillota</taxon>
        <taxon>Bacilli</taxon>
        <taxon>Bacillales</taxon>
        <taxon>Bacillaceae</taxon>
        <taxon>Bacillus</taxon>
    </lineage>
</organism>
<gene>
    <name evidence="2" type="ORF">DS031_12340</name>
</gene>